<evidence type="ECO:0000256" key="2">
    <source>
        <dbReference type="ARBA" id="ARBA00022448"/>
    </source>
</evidence>
<dbReference type="InterPro" id="IPR003593">
    <property type="entry name" value="AAA+_ATPase"/>
</dbReference>
<dbReference type="EMBL" id="CP035281">
    <property type="protein sequence ID" value="QAT42159.1"/>
    <property type="molecule type" value="Genomic_DNA"/>
</dbReference>
<keyword evidence="2" id="KW-0813">Transport</keyword>
<evidence type="ECO:0000256" key="1">
    <source>
        <dbReference type="ARBA" id="ARBA00005417"/>
    </source>
</evidence>
<evidence type="ECO:0000313" key="6">
    <source>
        <dbReference type="EMBL" id="QAT42159.1"/>
    </source>
</evidence>
<name>A0A410PTC5_9FIRM</name>
<dbReference type="PROSITE" id="PS50893">
    <property type="entry name" value="ABC_TRANSPORTER_2"/>
    <property type="match status" value="1"/>
</dbReference>
<accession>A0A410PTC5</accession>
<keyword evidence="3" id="KW-0547">Nucleotide-binding</keyword>
<dbReference type="AlphaFoldDB" id="A0A410PTC5"/>
<dbReference type="PANTHER" id="PTHR43335">
    <property type="entry name" value="ABC TRANSPORTER, ATP-BINDING PROTEIN"/>
    <property type="match status" value="1"/>
</dbReference>
<proteinExistence type="inferred from homology"/>
<evidence type="ECO:0000256" key="3">
    <source>
        <dbReference type="ARBA" id="ARBA00022741"/>
    </source>
</evidence>
<dbReference type="Gene3D" id="3.40.50.300">
    <property type="entry name" value="P-loop containing nucleotide triphosphate hydrolases"/>
    <property type="match status" value="1"/>
</dbReference>
<reference evidence="6 7" key="1">
    <citation type="submission" date="2019-01" db="EMBL/GenBank/DDBJ databases">
        <title>Draft genomes of a novel of Aminipila strains.</title>
        <authorList>
            <person name="Ma S."/>
        </authorList>
    </citation>
    <scope>NUCLEOTIDE SEQUENCE [LARGE SCALE GENOMIC DNA]</scope>
    <source>
        <strain evidence="7">JN-39</strain>
    </source>
</reference>
<evidence type="ECO:0000256" key="4">
    <source>
        <dbReference type="ARBA" id="ARBA00022840"/>
    </source>
</evidence>
<dbReference type="GO" id="GO:0005524">
    <property type="term" value="F:ATP binding"/>
    <property type="evidence" value="ECO:0007669"/>
    <property type="project" value="UniProtKB-KW"/>
</dbReference>
<dbReference type="KEGG" id="amij:EQM06_02320"/>
<dbReference type="SMART" id="SM00382">
    <property type="entry name" value="AAA"/>
    <property type="match status" value="1"/>
</dbReference>
<dbReference type="InterPro" id="IPR027417">
    <property type="entry name" value="P-loop_NTPase"/>
</dbReference>
<feature type="domain" description="ABC transporter" evidence="5">
    <location>
        <begin position="5"/>
        <end position="233"/>
    </location>
</feature>
<evidence type="ECO:0000259" key="5">
    <source>
        <dbReference type="PROSITE" id="PS50893"/>
    </source>
</evidence>
<dbReference type="InterPro" id="IPR017871">
    <property type="entry name" value="ABC_transporter-like_CS"/>
</dbReference>
<keyword evidence="4 6" id="KW-0067">ATP-binding</keyword>
<protein>
    <submittedName>
        <fullName evidence="6">ABC transporter ATP-binding protein</fullName>
    </submittedName>
</protein>
<dbReference type="Proteomes" id="UP000287601">
    <property type="component" value="Chromosome"/>
</dbReference>
<organism evidence="6 7">
    <name type="scientific">Aminipila luticellarii</name>
    <dbReference type="NCBI Taxonomy" id="2507160"/>
    <lineage>
        <taxon>Bacteria</taxon>
        <taxon>Bacillati</taxon>
        <taxon>Bacillota</taxon>
        <taxon>Clostridia</taxon>
        <taxon>Peptostreptococcales</taxon>
        <taxon>Anaerovoracaceae</taxon>
        <taxon>Aminipila</taxon>
    </lineage>
</organism>
<evidence type="ECO:0000313" key="7">
    <source>
        <dbReference type="Proteomes" id="UP000287601"/>
    </source>
</evidence>
<keyword evidence="7" id="KW-1185">Reference proteome</keyword>
<dbReference type="GO" id="GO:0016887">
    <property type="term" value="F:ATP hydrolysis activity"/>
    <property type="evidence" value="ECO:0007669"/>
    <property type="project" value="InterPro"/>
</dbReference>
<dbReference type="Pfam" id="PF00005">
    <property type="entry name" value="ABC_tran"/>
    <property type="match status" value="1"/>
</dbReference>
<gene>
    <name evidence="6" type="ORF">EQM06_02320</name>
</gene>
<dbReference type="RefSeq" id="WP_128744813.1">
    <property type="nucleotide sequence ID" value="NZ_CP035281.1"/>
</dbReference>
<dbReference type="PROSITE" id="PS00211">
    <property type="entry name" value="ABC_TRANSPORTER_1"/>
    <property type="match status" value="1"/>
</dbReference>
<sequence>METILEVKNLTKLYKNGRGVKNISFSIQKGDIVGLLGPNGSGKTTIMKTIMGLTHGSESSVTVFGNDVETDVEKTLEKVGGLIERPAIFEHLSAKDNLRMMARYYPHVDEERIQQVLEATRISQYQKEKCGKFSLGMKQRLGLALAILSDPELVILDEPTNGLDIEGTVEIREIIKKMSAEKGTSFLIASHLAPEIEKTCNKVAIVHDGELLSFETMEEALRLNPTLEDYFLSKVKDKRGSVLI</sequence>
<comment type="similarity">
    <text evidence="1">Belongs to the ABC transporter superfamily.</text>
</comment>
<dbReference type="SUPFAM" id="SSF52540">
    <property type="entry name" value="P-loop containing nucleoside triphosphate hydrolases"/>
    <property type="match status" value="1"/>
</dbReference>
<dbReference type="InterPro" id="IPR003439">
    <property type="entry name" value="ABC_transporter-like_ATP-bd"/>
</dbReference>
<dbReference type="OrthoDB" id="9809205at2"/>
<dbReference type="PANTHER" id="PTHR43335:SF4">
    <property type="entry name" value="ABC TRANSPORTER, ATP-BINDING PROTEIN"/>
    <property type="match status" value="1"/>
</dbReference>